<dbReference type="InterPro" id="IPR018891">
    <property type="entry name" value="AIPR_C"/>
</dbReference>
<sequence length="404" mass="47239">MELEKKSSSQREIVINISKTPVSYPKHPENKIQNAYFGLIKIEQLIEMISDDIGGNKRVIKKGIFDDNIRYYLGANDKNNVNLGMKEQLEGCNYHLFGLLNNGITVICDEAKLNSEELTLVNYQIVNGCQTSNVIFELIDNLGDRKNIFIPVRFIATEDEETKNSIIKGTNSQTSLTQAQLMALSNFQKAIERYYSIKQESNRFSIYYERRTEQYRGDDIPKTKIINIPIQIKCVSALFFNLPHEVSGQYGKVEKSTSGLLFENEKHLSFLNVYYVSGLCWYKVERFVQNHEEGRKFRRARWHIMMLFKLRNCDVKDLDKLGFNKIPIDKKMNKASEQIEKILLKNDDFLHVEFIRILNFIKETLVSHYAKEPEELFNDRKLFERKETTTTLINANKELRKIKK</sequence>
<evidence type="ECO:0000313" key="2">
    <source>
        <dbReference type="EMBL" id="SUC18216.1"/>
    </source>
</evidence>
<feature type="domain" description="Abortive phage infection protein C-terminal" evidence="1">
    <location>
        <begin position="65"/>
        <end position="342"/>
    </location>
</feature>
<proteinExistence type="predicted"/>
<accession>A0A379FF16</accession>
<dbReference type="Pfam" id="PF10592">
    <property type="entry name" value="AIPR"/>
    <property type="match status" value="1"/>
</dbReference>
<gene>
    <name evidence="2" type="ORF">NCTC11938_00534</name>
</gene>
<dbReference type="EMBL" id="UGTS01000003">
    <property type="protein sequence ID" value="SUC18216.1"/>
    <property type="molecule type" value="Genomic_DNA"/>
</dbReference>
<reference evidence="2 3" key="1">
    <citation type="submission" date="2018-06" db="EMBL/GenBank/DDBJ databases">
        <authorList>
            <consortium name="Pathogen Informatics"/>
            <person name="Doyle S."/>
        </authorList>
    </citation>
    <scope>NUCLEOTIDE SEQUENCE [LARGE SCALE GENOMIC DNA]</scope>
    <source>
        <strain evidence="2 3">NCTC11938</strain>
    </source>
</reference>
<evidence type="ECO:0000313" key="3">
    <source>
        <dbReference type="Proteomes" id="UP000254191"/>
    </source>
</evidence>
<organism evidence="2 3">
    <name type="scientific">Proteus mirabilis</name>
    <dbReference type="NCBI Taxonomy" id="584"/>
    <lineage>
        <taxon>Bacteria</taxon>
        <taxon>Pseudomonadati</taxon>
        <taxon>Pseudomonadota</taxon>
        <taxon>Gammaproteobacteria</taxon>
        <taxon>Enterobacterales</taxon>
        <taxon>Morganellaceae</taxon>
        <taxon>Proteus</taxon>
    </lineage>
</organism>
<dbReference type="Proteomes" id="UP000254191">
    <property type="component" value="Unassembled WGS sequence"/>
</dbReference>
<dbReference type="AlphaFoldDB" id="A0A379FF16"/>
<protein>
    <submittedName>
        <fullName evidence="2">AIPR protein</fullName>
    </submittedName>
</protein>
<name>A0A379FF16_PROMI</name>
<evidence type="ECO:0000259" key="1">
    <source>
        <dbReference type="Pfam" id="PF10592"/>
    </source>
</evidence>